<evidence type="ECO:0000313" key="3">
    <source>
        <dbReference type="Proteomes" id="UP000601108"/>
    </source>
</evidence>
<reference evidence="2 3" key="1">
    <citation type="journal article" date="2014" name="Int. J. Syst. Evol. Microbiol.">
        <title>Complete genome sequence of Corynebacterium casei LMG S-19264T (=DSM 44701T), isolated from a smear-ripened cheese.</title>
        <authorList>
            <consortium name="US DOE Joint Genome Institute (JGI-PGF)"/>
            <person name="Walter F."/>
            <person name="Albersmeier A."/>
            <person name="Kalinowski J."/>
            <person name="Ruckert C."/>
        </authorList>
    </citation>
    <scope>NUCLEOTIDE SEQUENCE [LARGE SCALE GENOMIC DNA]</scope>
    <source>
        <strain evidence="2 3">KCTC 12285</strain>
    </source>
</reference>
<dbReference type="InterPro" id="IPR011008">
    <property type="entry name" value="Dimeric_a/b-barrel"/>
</dbReference>
<accession>A0A918JWI6</accession>
<dbReference type="RefSeq" id="WP_051316899.1">
    <property type="nucleotide sequence ID" value="NZ_BMWS01000020.1"/>
</dbReference>
<organism evidence="2 3">
    <name type="scientific">Aquimarina muelleri</name>
    <dbReference type="NCBI Taxonomy" id="279356"/>
    <lineage>
        <taxon>Bacteria</taxon>
        <taxon>Pseudomonadati</taxon>
        <taxon>Bacteroidota</taxon>
        <taxon>Flavobacteriia</taxon>
        <taxon>Flavobacteriales</taxon>
        <taxon>Flavobacteriaceae</taxon>
        <taxon>Aquimarina</taxon>
    </lineage>
</organism>
<keyword evidence="1" id="KW-0472">Membrane</keyword>
<keyword evidence="3" id="KW-1185">Reference proteome</keyword>
<evidence type="ECO:0000313" key="2">
    <source>
        <dbReference type="EMBL" id="GGX25276.1"/>
    </source>
</evidence>
<dbReference type="PANTHER" id="PTHR37828:SF1">
    <property type="entry name" value="YCII-RELATED DOMAIN-CONTAINING PROTEIN"/>
    <property type="match status" value="1"/>
</dbReference>
<comment type="caution">
    <text evidence="2">The sequence shown here is derived from an EMBL/GenBank/DDBJ whole genome shotgun (WGS) entry which is preliminary data.</text>
</comment>
<feature type="transmembrane region" description="Helical" evidence="1">
    <location>
        <begin position="66"/>
        <end position="84"/>
    </location>
</feature>
<dbReference type="PANTHER" id="PTHR37828">
    <property type="entry name" value="GSR2449 PROTEIN"/>
    <property type="match status" value="1"/>
</dbReference>
<keyword evidence="1" id="KW-1133">Transmembrane helix</keyword>
<dbReference type="Proteomes" id="UP000601108">
    <property type="component" value="Unassembled WGS sequence"/>
</dbReference>
<keyword evidence="1" id="KW-0812">Transmembrane</keyword>
<gene>
    <name evidence="2" type="ORF">GCM10007384_27920</name>
</gene>
<evidence type="ECO:0008006" key="4">
    <source>
        <dbReference type="Google" id="ProtNLM"/>
    </source>
</evidence>
<sequence length="85" mass="10132">MYIISLTYKVSLETIDSYLDAHIEYLNEQYNLENFQASGRKIPRTGGIILSKISNKKELLKILYDLRIKISHIIAFFFYYIFFIK</sequence>
<dbReference type="SUPFAM" id="SSF54909">
    <property type="entry name" value="Dimeric alpha+beta barrel"/>
    <property type="match status" value="1"/>
</dbReference>
<protein>
    <recommendedName>
        <fullName evidence="4">GTP cyclohydrolase</fullName>
    </recommendedName>
</protein>
<proteinExistence type="predicted"/>
<dbReference type="AlphaFoldDB" id="A0A918JWI6"/>
<evidence type="ECO:0000256" key="1">
    <source>
        <dbReference type="SAM" id="Phobius"/>
    </source>
</evidence>
<name>A0A918JWI6_9FLAO</name>
<dbReference type="EMBL" id="BMWS01000020">
    <property type="protein sequence ID" value="GGX25276.1"/>
    <property type="molecule type" value="Genomic_DNA"/>
</dbReference>